<dbReference type="Gene3D" id="3.90.320.10">
    <property type="match status" value="1"/>
</dbReference>
<feature type="domain" description="YqaJ viral recombinase" evidence="1">
    <location>
        <begin position="214"/>
        <end position="360"/>
    </location>
</feature>
<name>A0ABM5JJC6_DIAVI</name>
<proteinExistence type="predicted"/>
<evidence type="ECO:0000259" key="1">
    <source>
        <dbReference type="Pfam" id="PF09588"/>
    </source>
</evidence>
<dbReference type="GeneID" id="126879132"/>
<dbReference type="PANTHER" id="PTHR46609:SF8">
    <property type="entry name" value="YQAJ VIRAL RECOMBINASE DOMAIN-CONTAINING PROTEIN"/>
    <property type="match status" value="1"/>
</dbReference>
<dbReference type="InterPro" id="IPR011335">
    <property type="entry name" value="Restrct_endonuc-II-like"/>
</dbReference>
<dbReference type="EnsemblMetazoa" id="XM_050642084.1">
    <property type="protein sequence ID" value="XP_050498041.1"/>
    <property type="gene ID" value="LOC126879132"/>
</dbReference>
<sequence length="407" mass="47366">MEIQMKNLIKDIKNCPYHVFGQHTNCDQYFCKGSKENEINFVIKLEECGLLNDILSCGNRLIQHTHSLLLNMNNNAAETYNSVISKFVGGKRINFVLRGSYDTRCKAAAISFNEREHYFSDLHKKMTMKSPGKYTTKYIEKIKRVRNKRRLRRELHPLIKKKRKSAPADKNYGAVDIEITTSEKESFLESLRKSNEEIAKIEQSTRGQSTNFLWKEYRHNRLTASNFGIVCKLRKSTNPANTTKKILFSDFHGSAATRWGQDHEAIAKLEFEAKYNLKVRECGLFISEENPFLAASPDGIIDDDHIVEVKCPYSACKLSPEEAVKLKIIKYLTHEENTFKLKQTDNYFYQVQGQLAIAQKKYCYFIVWTPMGFIVDKIKAEPEFWKQILPKLKKFYIENMLPHILSR</sequence>
<reference evidence="2" key="1">
    <citation type="submission" date="2025-05" db="UniProtKB">
        <authorList>
            <consortium name="EnsemblMetazoa"/>
        </authorList>
    </citation>
    <scope>IDENTIFICATION</scope>
</reference>
<dbReference type="InterPro" id="IPR019080">
    <property type="entry name" value="YqaJ_viral_recombinase"/>
</dbReference>
<protein>
    <recommendedName>
        <fullName evidence="1">YqaJ viral recombinase domain-containing protein</fullName>
    </recommendedName>
</protein>
<dbReference type="InterPro" id="IPR051703">
    <property type="entry name" value="NF-kappa-B_Signaling_Reg"/>
</dbReference>
<dbReference type="Pfam" id="PF09588">
    <property type="entry name" value="YqaJ"/>
    <property type="match status" value="1"/>
</dbReference>
<evidence type="ECO:0000313" key="3">
    <source>
        <dbReference type="Proteomes" id="UP001652700"/>
    </source>
</evidence>
<evidence type="ECO:0000313" key="2">
    <source>
        <dbReference type="EnsemblMetazoa" id="XP_050498041.1"/>
    </source>
</evidence>
<organism evidence="2 3">
    <name type="scientific">Diabrotica virgifera virgifera</name>
    <name type="common">western corn rootworm</name>
    <dbReference type="NCBI Taxonomy" id="50390"/>
    <lineage>
        <taxon>Eukaryota</taxon>
        <taxon>Metazoa</taxon>
        <taxon>Ecdysozoa</taxon>
        <taxon>Arthropoda</taxon>
        <taxon>Hexapoda</taxon>
        <taxon>Insecta</taxon>
        <taxon>Pterygota</taxon>
        <taxon>Neoptera</taxon>
        <taxon>Endopterygota</taxon>
        <taxon>Coleoptera</taxon>
        <taxon>Polyphaga</taxon>
        <taxon>Cucujiformia</taxon>
        <taxon>Chrysomeloidea</taxon>
        <taxon>Chrysomelidae</taxon>
        <taxon>Galerucinae</taxon>
        <taxon>Diabroticina</taxon>
        <taxon>Diabroticites</taxon>
        <taxon>Diabrotica</taxon>
    </lineage>
</organism>
<dbReference type="RefSeq" id="XP_050498041.1">
    <property type="nucleotide sequence ID" value="XM_050642084.1"/>
</dbReference>
<dbReference type="PANTHER" id="PTHR46609">
    <property type="entry name" value="EXONUCLEASE, PHAGE-TYPE/RECB, C-TERMINAL DOMAIN-CONTAINING PROTEIN"/>
    <property type="match status" value="1"/>
</dbReference>
<dbReference type="InterPro" id="IPR011604">
    <property type="entry name" value="PDDEXK-like_dom_sf"/>
</dbReference>
<accession>A0ABM5JJC6</accession>
<dbReference type="CDD" id="cd22343">
    <property type="entry name" value="PDDEXK_lambda_exonuclease-like"/>
    <property type="match status" value="1"/>
</dbReference>
<dbReference type="Proteomes" id="UP001652700">
    <property type="component" value="Unplaced"/>
</dbReference>
<keyword evidence="3" id="KW-1185">Reference proteome</keyword>
<dbReference type="SUPFAM" id="SSF52980">
    <property type="entry name" value="Restriction endonuclease-like"/>
    <property type="match status" value="1"/>
</dbReference>